<dbReference type="PROSITE" id="PS01289">
    <property type="entry name" value="TSC22"/>
    <property type="match status" value="1"/>
</dbReference>
<organism evidence="9 10">
    <name type="scientific">Ridgeia piscesae</name>
    <name type="common">Tubeworm</name>
    <dbReference type="NCBI Taxonomy" id="27915"/>
    <lineage>
        <taxon>Eukaryota</taxon>
        <taxon>Metazoa</taxon>
        <taxon>Spiralia</taxon>
        <taxon>Lophotrochozoa</taxon>
        <taxon>Annelida</taxon>
        <taxon>Polychaeta</taxon>
        <taxon>Sedentaria</taxon>
        <taxon>Canalipalpata</taxon>
        <taxon>Sabellida</taxon>
        <taxon>Siboglinidae</taxon>
        <taxon>Ridgeia</taxon>
    </lineage>
</organism>
<dbReference type="PANTHER" id="PTHR46745">
    <property type="entry name" value="TSC22 DOMAIN FAMILY PROTEIN 1"/>
    <property type="match status" value="1"/>
</dbReference>
<evidence type="ECO:0000256" key="4">
    <source>
        <dbReference type="ARBA" id="ARBA00022490"/>
    </source>
</evidence>
<comment type="caution">
    <text evidence="9">The sequence shown here is derived from an EMBL/GenBank/DDBJ whole genome shotgun (WGS) entry which is preliminary data.</text>
</comment>
<evidence type="ECO:0000256" key="5">
    <source>
        <dbReference type="ARBA" id="ARBA00023015"/>
    </source>
</evidence>
<evidence type="ECO:0000313" key="10">
    <source>
        <dbReference type="Proteomes" id="UP001209878"/>
    </source>
</evidence>
<keyword evidence="10" id="KW-1185">Reference proteome</keyword>
<reference evidence="9" key="1">
    <citation type="journal article" date="2023" name="Mol. Biol. Evol.">
        <title>Third-Generation Sequencing Reveals the Adaptive Role of the Epigenome in Three Deep-Sea Polychaetes.</title>
        <authorList>
            <person name="Perez M."/>
            <person name="Aroh O."/>
            <person name="Sun Y."/>
            <person name="Lan Y."/>
            <person name="Juniper S.K."/>
            <person name="Young C.R."/>
            <person name="Angers B."/>
            <person name="Qian P.Y."/>
        </authorList>
    </citation>
    <scope>NUCLEOTIDE SEQUENCE</scope>
    <source>
        <strain evidence="9">R07B-5</strain>
    </source>
</reference>
<sequence length="149" mass="16162">MRSAATAYIDADGNVASVGTMPPTMVLHATPLLSTLGYRGDMTRSRWKAEAITCLRRAVIGSSHSGASTVAIDNKIEQAMDLVKSHLMFAVREEVEVLKEQIKELLEKNNQLEQENNLLKASASPDTLAALQAKKTQPPPQNQQPPPAT</sequence>
<dbReference type="AlphaFoldDB" id="A0AAD9L0X0"/>
<evidence type="ECO:0000256" key="8">
    <source>
        <dbReference type="SAM" id="MobiDB-lite"/>
    </source>
</evidence>
<dbReference type="Gene3D" id="1.20.5.490">
    <property type="entry name" value="Single helix bin"/>
    <property type="match status" value="1"/>
</dbReference>
<name>A0AAD9L0X0_RIDPI</name>
<evidence type="ECO:0000256" key="3">
    <source>
        <dbReference type="ARBA" id="ARBA00007908"/>
    </source>
</evidence>
<dbReference type="InterPro" id="IPR000580">
    <property type="entry name" value="TSC22/Bun"/>
</dbReference>
<keyword evidence="5" id="KW-0805">Transcription regulation</keyword>
<dbReference type="GO" id="GO:0043066">
    <property type="term" value="P:negative regulation of apoptotic process"/>
    <property type="evidence" value="ECO:0007669"/>
    <property type="project" value="TreeGrafter"/>
</dbReference>
<dbReference type="FunFam" id="1.20.5.490:FF:000002">
    <property type="entry name" value="TSC22 domain family, member 1"/>
    <property type="match status" value="1"/>
</dbReference>
<dbReference type="Proteomes" id="UP001209878">
    <property type="component" value="Unassembled WGS sequence"/>
</dbReference>
<dbReference type="Pfam" id="PF01166">
    <property type="entry name" value="TSC22"/>
    <property type="match status" value="1"/>
</dbReference>
<evidence type="ECO:0000256" key="7">
    <source>
        <dbReference type="ARBA" id="ARBA00023242"/>
    </source>
</evidence>
<keyword evidence="4" id="KW-0963">Cytoplasm</keyword>
<comment type="subcellular location">
    <subcellularLocation>
        <location evidence="2">Cytoplasm</location>
    </subcellularLocation>
    <subcellularLocation>
        <location evidence="1">Nucleus</location>
    </subcellularLocation>
</comment>
<proteinExistence type="inferred from homology"/>
<gene>
    <name evidence="9" type="ORF">NP493_446g03015</name>
</gene>
<dbReference type="GO" id="GO:0006357">
    <property type="term" value="P:regulation of transcription by RNA polymerase II"/>
    <property type="evidence" value="ECO:0007669"/>
    <property type="project" value="InterPro"/>
</dbReference>
<dbReference type="InterPro" id="IPR047862">
    <property type="entry name" value="TSC22/BUN_CS"/>
</dbReference>
<dbReference type="GO" id="GO:0005634">
    <property type="term" value="C:nucleus"/>
    <property type="evidence" value="ECO:0007669"/>
    <property type="project" value="UniProtKB-SubCell"/>
</dbReference>
<keyword evidence="7" id="KW-0539">Nucleus</keyword>
<dbReference type="GO" id="GO:0008284">
    <property type="term" value="P:positive regulation of cell population proliferation"/>
    <property type="evidence" value="ECO:0007669"/>
    <property type="project" value="TreeGrafter"/>
</dbReference>
<keyword evidence="6" id="KW-0804">Transcription</keyword>
<protein>
    <recommendedName>
        <fullName evidence="11">TSC22 domain family protein 1</fullName>
    </recommendedName>
</protein>
<comment type="similarity">
    <text evidence="3">Belongs to the TSC-22/Dip/Bun family.</text>
</comment>
<dbReference type="EMBL" id="JAODUO010000446">
    <property type="protein sequence ID" value="KAK2180373.1"/>
    <property type="molecule type" value="Genomic_DNA"/>
</dbReference>
<accession>A0AAD9L0X0</accession>
<evidence type="ECO:0000256" key="1">
    <source>
        <dbReference type="ARBA" id="ARBA00004123"/>
    </source>
</evidence>
<dbReference type="GO" id="GO:0005829">
    <property type="term" value="C:cytosol"/>
    <property type="evidence" value="ECO:0007669"/>
    <property type="project" value="TreeGrafter"/>
</dbReference>
<evidence type="ECO:0008006" key="11">
    <source>
        <dbReference type="Google" id="ProtNLM"/>
    </source>
</evidence>
<dbReference type="PANTHER" id="PTHR46745:SF1">
    <property type="entry name" value="TSC22 DOMAIN FAMILY PROTEIN 1"/>
    <property type="match status" value="1"/>
</dbReference>
<dbReference type="SUPFAM" id="SSF58026">
    <property type="entry name" value="Delta-sleep-inducing peptide immunoreactive peptide"/>
    <property type="match status" value="1"/>
</dbReference>
<evidence type="ECO:0000256" key="2">
    <source>
        <dbReference type="ARBA" id="ARBA00004496"/>
    </source>
</evidence>
<feature type="region of interest" description="Disordered" evidence="8">
    <location>
        <begin position="120"/>
        <end position="149"/>
    </location>
</feature>
<evidence type="ECO:0000313" key="9">
    <source>
        <dbReference type="EMBL" id="KAK2180373.1"/>
    </source>
</evidence>
<feature type="compositionally biased region" description="Pro residues" evidence="8">
    <location>
        <begin position="137"/>
        <end position="149"/>
    </location>
</feature>
<evidence type="ECO:0000256" key="6">
    <source>
        <dbReference type="ARBA" id="ARBA00023163"/>
    </source>
</evidence>